<evidence type="ECO:0000256" key="3">
    <source>
        <dbReference type="ARBA" id="ARBA00022829"/>
    </source>
</evidence>
<comment type="caution">
    <text evidence="6">The sequence shown here is derived from an EMBL/GenBank/DDBJ whole genome shotgun (WGS) entry which is preliminary data.</text>
</comment>
<accession>A0ABW1R660</accession>
<gene>
    <name evidence="5 6" type="primary">scpB</name>
    <name evidence="6" type="ORF">ACFP3T_12030</name>
</gene>
<name>A0ABW1R660_9LACO</name>
<dbReference type="EMBL" id="JBHSSD010000051">
    <property type="protein sequence ID" value="MFC6165401.1"/>
    <property type="molecule type" value="Genomic_DNA"/>
</dbReference>
<dbReference type="Gene3D" id="1.10.10.10">
    <property type="entry name" value="Winged helix-like DNA-binding domain superfamily/Winged helix DNA-binding domain"/>
    <property type="match status" value="2"/>
</dbReference>
<keyword evidence="7" id="KW-1185">Reference proteome</keyword>
<dbReference type="PIRSF" id="PIRSF019345">
    <property type="entry name" value="ScpB"/>
    <property type="match status" value="1"/>
</dbReference>
<proteinExistence type="inferred from homology"/>
<evidence type="ECO:0000256" key="5">
    <source>
        <dbReference type="HAMAP-Rule" id="MF_01804"/>
    </source>
</evidence>
<keyword evidence="3 5" id="KW-0159">Chromosome partition</keyword>
<sequence length="203" mass="22030">MTNSEQIEGLLFVAGDEGITVAEIEHATGFAKPAINTLLTDLAAKYAQDADSALMILSTANTYRLATKADVAGVLKKYFEAPLSTSLSQASLEVLAIIAYRQPLTRIEIDEIRGVQSGSTIQKLVLRQLVTETGRLSEPGRPILYGTTELFLDYFGLKSLDDLPAIDLAALTDTEHPAPETDLFLTAFQDKLAGTDHKESEEK</sequence>
<comment type="subunit">
    <text evidence="5">Homodimer. Homodimerization may be required to stabilize the binding of ScpA to the Smc head domains. Component of a cohesin-like complex composed of ScpA, ScpB and the Smc homodimer, in which ScpA and ScpB bind to the head domain of Smc. The presence of the three proteins is required for the association of the complex with DNA.</text>
</comment>
<keyword evidence="1 5" id="KW-0963">Cytoplasm</keyword>
<dbReference type="PANTHER" id="PTHR34298:SF2">
    <property type="entry name" value="SEGREGATION AND CONDENSATION PROTEIN B"/>
    <property type="match status" value="1"/>
</dbReference>
<dbReference type="InterPro" id="IPR005234">
    <property type="entry name" value="ScpB_csome_segregation"/>
</dbReference>
<dbReference type="HAMAP" id="MF_01804">
    <property type="entry name" value="ScpB"/>
    <property type="match status" value="1"/>
</dbReference>
<dbReference type="RefSeq" id="WP_137640038.1">
    <property type="nucleotide sequence ID" value="NZ_BJDK01000013.1"/>
</dbReference>
<evidence type="ECO:0000256" key="4">
    <source>
        <dbReference type="ARBA" id="ARBA00023306"/>
    </source>
</evidence>
<reference evidence="7" key="1">
    <citation type="journal article" date="2019" name="Int. J. Syst. Evol. Microbiol.">
        <title>The Global Catalogue of Microorganisms (GCM) 10K type strain sequencing project: providing services to taxonomists for standard genome sequencing and annotation.</title>
        <authorList>
            <consortium name="The Broad Institute Genomics Platform"/>
            <consortium name="The Broad Institute Genome Sequencing Center for Infectious Disease"/>
            <person name="Wu L."/>
            <person name="Ma J."/>
        </authorList>
    </citation>
    <scope>NUCLEOTIDE SEQUENCE [LARGE SCALE GENOMIC DNA]</scope>
    <source>
        <strain evidence="7">CCM 8932</strain>
    </source>
</reference>
<dbReference type="InterPro" id="IPR036390">
    <property type="entry name" value="WH_DNA-bd_sf"/>
</dbReference>
<keyword evidence="2 5" id="KW-0132">Cell division</keyword>
<dbReference type="PANTHER" id="PTHR34298">
    <property type="entry name" value="SEGREGATION AND CONDENSATION PROTEIN B"/>
    <property type="match status" value="1"/>
</dbReference>
<evidence type="ECO:0000313" key="6">
    <source>
        <dbReference type="EMBL" id="MFC6165401.1"/>
    </source>
</evidence>
<comment type="similarity">
    <text evidence="5">Belongs to the ScpB family.</text>
</comment>
<protein>
    <recommendedName>
        <fullName evidence="5">Segregation and condensation protein B</fullName>
    </recommendedName>
</protein>
<dbReference type="NCBIfam" id="TIGR00281">
    <property type="entry name" value="SMC-Scp complex subunit ScpB"/>
    <property type="match status" value="1"/>
</dbReference>
<dbReference type="Pfam" id="PF04079">
    <property type="entry name" value="SMC_ScpB"/>
    <property type="match status" value="1"/>
</dbReference>
<evidence type="ECO:0000256" key="1">
    <source>
        <dbReference type="ARBA" id="ARBA00022490"/>
    </source>
</evidence>
<keyword evidence="4 5" id="KW-0131">Cell cycle</keyword>
<evidence type="ECO:0000256" key="2">
    <source>
        <dbReference type="ARBA" id="ARBA00022618"/>
    </source>
</evidence>
<organism evidence="6 7">
    <name type="scientific">Lactiplantibacillus dongliensis</name>
    <dbReference type="NCBI Taxonomy" id="2559919"/>
    <lineage>
        <taxon>Bacteria</taxon>
        <taxon>Bacillati</taxon>
        <taxon>Bacillota</taxon>
        <taxon>Bacilli</taxon>
        <taxon>Lactobacillales</taxon>
        <taxon>Lactobacillaceae</taxon>
        <taxon>Lactiplantibacillus</taxon>
    </lineage>
</organism>
<dbReference type="Proteomes" id="UP001596253">
    <property type="component" value="Unassembled WGS sequence"/>
</dbReference>
<evidence type="ECO:0000313" key="7">
    <source>
        <dbReference type="Proteomes" id="UP001596253"/>
    </source>
</evidence>
<dbReference type="InterPro" id="IPR036388">
    <property type="entry name" value="WH-like_DNA-bd_sf"/>
</dbReference>
<comment type="subcellular location">
    <subcellularLocation>
        <location evidence="5">Cytoplasm</location>
    </subcellularLocation>
    <text evidence="5">Associated with two foci at the outer edges of the nucleoid region in young cells, and at four foci within both cell halves in older cells.</text>
</comment>
<dbReference type="SUPFAM" id="SSF46785">
    <property type="entry name" value="Winged helix' DNA-binding domain"/>
    <property type="match status" value="2"/>
</dbReference>
<comment type="function">
    <text evidence="5">Participates in chromosomal partition during cell division. May act via the formation of a condensin-like complex containing Smc and ScpA that pull DNA away from mid-cell into both cell halves.</text>
</comment>